<feature type="coiled-coil region" evidence="1">
    <location>
        <begin position="151"/>
        <end position="178"/>
    </location>
</feature>
<dbReference type="AlphaFoldDB" id="A0A8S1T4I3"/>
<feature type="coiled-coil region" evidence="1">
    <location>
        <begin position="226"/>
        <end position="270"/>
    </location>
</feature>
<dbReference type="Proteomes" id="UP000683925">
    <property type="component" value="Unassembled WGS sequence"/>
</dbReference>
<accession>A0A8S1T4I3</accession>
<gene>
    <name evidence="3" type="ORF">POCTA_138.1.T0170343</name>
</gene>
<dbReference type="EMBL" id="CAJJDP010000017">
    <property type="protein sequence ID" value="CAD8145662.1"/>
    <property type="molecule type" value="Genomic_DNA"/>
</dbReference>
<keyword evidence="4" id="KW-1185">Reference proteome</keyword>
<proteinExistence type="predicted"/>
<feature type="region of interest" description="Disordered" evidence="2">
    <location>
        <begin position="1"/>
        <end position="21"/>
    </location>
</feature>
<evidence type="ECO:0000313" key="4">
    <source>
        <dbReference type="Proteomes" id="UP000683925"/>
    </source>
</evidence>
<organism evidence="3 4">
    <name type="scientific">Paramecium octaurelia</name>
    <dbReference type="NCBI Taxonomy" id="43137"/>
    <lineage>
        <taxon>Eukaryota</taxon>
        <taxon>Sar</taxon>
        <taxon>Alveolata</taxon>
        <taxon>Ciliophora</taxon>
        <taxon>Intramacronucleata</taxon>
        <taxon>Oligohymenophorea</taxon>
        <taxon>Peniculida</taxon>
        <taxon>Parameciidae</taxon>
        <taxon>Paramecium</taxon>
    </lineage>
</organism>
<sequence length="384" mass="44794">MHPKNSTPNFNIEKQSIPQNSCPNRSVQNFSVYDDYQYKKVTTKLDSKDPMFHSHIFDQSETLKQQILDLQRQIKIKELSYQQLATAFFQQQQKFEELKTAFTKVEEEKKYLQKEIQNQVEKNEFNQFDMKQLQEINTLFQNENTQLKLAAVKLKDTIVKLQIDNKQLKDQIESLMTNPLSCERKGSSRLSFDYLLNEAEQTQTAQGVSGTSLPNFEKNCICSKKIIHIQAEIKKYQKQLQEKDQLIEKLTQQNIALQKAQMKIQKSQKKQNLFGTPETEIAKQDPILVQNDSNDTSRQLNTYLSDRGFNNVNNLESQIPLKTSTSARSVLMNKSKKEVEQIYKKMNQSALFTASLFSTMLDYKNLHQNCQQIRSTSYNQVKQI</sequence>
<keyword evidence="1" id="KW-0175">Coiled coil</keyword>
<evidence type="ECO:0000256" key="2">
    <source>
        <dbReference type="SAM" id="MobiDB-lite"/>
    </source>
</evidence>
<name>A0A8S1T4I3_PAROT</name>
<protein>
    <submittedName>
        <fullName evidence="3">Uncharacterized protein</fullName>
    </submittedName>
</protein>
<feature type="coiled-coil region" evidence="1">
    <location>
        <begin position="95"/>
        <end position="122"/>
    </location>
</feature>
<evidence type="ECO:0000256" key="1">
    <source>
        <dbReference type="SAM" id="Coils"/>
    </source>
</evidence>
<comment type="caution">
    <text evidence="3">The sequence shown here is derived from an EMBL/GenBank/DDBJ whole genome shotgun (WGS) entry which is preliminary data.</text>
</comment>
<dbReference type="OMA" id="FEKNCIC"/>
<dbReference type="OrthoDB" id="299745at2759"/>
<reference evidence="3" key="1">
    <citation type="submission" date="2021-01" db="EMBL/GenBank/DDBJ databases">
        <authorList>
            <consortium name="Genoscope - CEA"/>
            <person name="William W."/>
        </authorList>
    </citation>
    <scope>NUCLEOTIDE SEQUENCE</scope>
</reference>
<evidence type="ECO:0000313" key="3">
    <source>
        <dbReference type="EMBL" id="CAD8145662.1"/>
    </source>
</evidence>